<evidence type="ECO:0000313" key="4">
    <source>
        <dbReference type="Proteomes" id="UP001589707"/>
    </source>
</evidence>
<feature type="domain" description="PucR C-terminal helix-turn-helix" evidence="2">
    <location>
        <begin position="440"/>
        <end position="497"/>
    </location>
</feature>
<dbReference type="PANTHER" id="PTHR33744">
    <property type="entry name" value="CARBOHYDRATE DIACID REGULATOR"/>
    <property type="match status" value="1"/>
</dbReference>
<dbReference type="PANTHER" id="PTHR33744:SF1">
    <property type="entry name" value="DNA-BINDING TRANSCRIPTIONAL ACTIVATOR ADER"/>
    <property type="match status" value="1"/>
</dbReference>
<dbReference type="InterPro" id="IPR042070">
    <property type="entry name" value="PucR_C-HTH_sf"/>
</dbReference>
<proteinExistence type="predicted"/>
<evidence type="ECO:0000259" key="1">
    <source>
        <dbReference type="Pfam" id="PF07905"/>
    </source>
</evidence>
<sequence>MVTLGQLLSLPELNLQIASDPPGCRSAPVTVVHSSELPTVDQWLAGGEVLLTIGTLQDLDSADAADYVRRIHAAGAVALGIGLGEELPNASAPGQLVSHARGVGLPLFMVPEPVPFVAVVEAFTRLREQESAQEISALVRAQRRLATALSARGAQALLAEISAALDAPVALTSPTGRLLGAAPAAGRTERSGLPNALRAELIGAAVASGTAPRLLRETAPEVVAGSQLEAIPVGAETVTGWLITPAARSQPGGDRRTARTLLLATAAALLALQERQLADRSEFAAQLCTGLIAEDELAERFAEATGTRLPDRLSFAIADSDGGEHAGSPRTPGHSVGSLIQDIGPAVLIHPTTSGTALICPPEQRALLEAVCAGLRIRIREWTDCPPQQVYGEWHSWRYGAGDRRTQLAALLASTDPDTADDFLQRTLGPLIAADTDGVLLHTLEHFASSGGSRDAVAQALGVHRHTVRARLDRVRAILGYDPRDPSCLQAISVAFLLRDAAAG</sequence>
<dbReference type="Pfam" id="PF07905">
    <property type="entry name" value="PucR"/>
    <property type="match status" value="1"/>
</dbReference>
<comment type="caution">
    <text evidence="3">The sequence shown here is derived from an EMBL/GenBank/DDBJ whole genome shotgun (WGS) entry which is preliminary data.</text>
</comment>
<dbReference type="Gene3D" id="1.10.10.2840">
    <property type="entry name" value="PucR C-terminal helix-turn-helix domain"/>
    <property type="match status" value="1"/>
</dbReference>
<dbReference type="InterPro" id="IPR051448">
    <property type="entry name" value="CdaR-like_regulators"/>
</dbReference>
<dbReference type="EMBL" id="JBHMAU010000048">
    <property type="protein sequence ID" value="MFB9776236.1"/>
    <property type="molecule type" value="Genomic_DNA"/>
</dbReference>
<dbReference type="RefSeq" id="WP_376840050.1">
    <property type="nucleotide sequence ID" value="NZ_JBHMAU010000048.1"/>
</dbReference>
<dbReference type="InterPro" id="IPR025736">
    <property type="entry name" value="PucR_C-HTH_dom"/>
</dbReference>
<gene>
    <name evidence="3" type="ORF">ACFFN1_07440</name>
</gene>
<keyword evidence="4" id="KW-1185">Reference proteome</keyword>
<reference evidence="3 4" key="1">
    <citation type="submission" date="2024-09" db="EMBL/GenBank/DDBJ databases">
        <authorList>
            <person name="Sun Q."/>
            <person name="Mori K."/>
        </authorList>
    </citation>
    <scope>NUCLEOTIDE SEQUENCE [LARGE SCALE GENOMIC DNA]</scope>
    <source>
        <strain evidence="3 4">JCM 11683</strain>
    </source>
</reference>
<dbReference type="Proteomes" id="UP001589707">
    <property type="component" value="Unassembled WGS sequence"/>
</dbReference>
<dbReference type="InterPro" id="IPR012914">
    <property type="entry name" value="PucR_dom"/>
</dbReference>
<name>A0ABV5X2G7_9MICO</name>
<organism evidence="3 4">
    <name type="scientific">Brevibacterium otitidis</name>
    <dbReference type="NCBI Taxonomy" id="53364"/>
    <lineage>
        <taxon>Bacteria</taxon>
        <taxon>Bacillati</taxon>
        <taxon>Actinomycetota</taxon>
        <taxon>Actinomycetes</taxon>
        <taxon>Micrococcales</taxon>
        <taxon>Brevibacteriaceae</taxon>
        <taxon>Brevibacterium</taxon>
    </lineage>
</organism>
<evidence type="ECO:0000259" key="2">
    <source>
        <dbReference type="Pfam" id="PF13556"/>
    </source>
</evidence>
<accession>A0ABV5X2G7</accession>
<evidence type="ECO:0000313" key="3">
    <source>
        <dbReference type="EMBL" id="MFB9776236.1"/>
    </source>
</evidence>
<feature type="domain" description="Purine catabolism PurC-like" evidence="1">
    <location>
        <begin position="7"/>
        <end position="125"/>
    </location>
</feature>
<protein>
    <submittedName>
        <fullName evidence="3">PucR family transcriptional regulator</fullName>
    </submittedName>
</protein>
<dbReference type="Pfam" id="PF13556">
    <property type="entry name" value="HTH_30"/>
    <property type="match status" value="1"/>
</dbReference>